<reference evidence="1" key="1">
    <citation type="submission" date="2014-11" db="EMBL/GenBank/DDBJ databases">
        <authorList>
            <person name="Amaro Gonzalez C."/>
        </authorList>
    </citation>
    <scope>NUCLEOTIDE SEQUENCE</scope>
</reference>
<sequence length="43" mass="5144">MHSPLVCSIFSLLTTFIYCSKKRLYMYRLRLYLKVLQEKATGK</sequence>
<name>A0A0E9PHH5_ANGAN</name>
<dbReference type="EMBL" id="GBXM01104501">
    <property type="protein sequence ID" value="JAH04076.1"/>
    <property type="molecule type" value="Transcribed_RNA"/>
</dbReference>
<dbReference type="AlphaFoldDB" id="A0A0E9PHH5"/>
<proteinExistence type="predicted"/>
<reference evidence="1" key="2">
    <citation type="journal article" date="2015" name="Fish Shellfish Immunol.">
        <title>Early steps in the European eel (Anguilla anguilla)-Vibrio vulnificus interaction in the gills: Role of the RtxA13 toxin.</title>
        <authorList>
            <person name="Callol A."/>
            <person name="Pajuelo D."/>
            <person name="Ebbesson L."/>
            <person name="Teles M."/>
            <person name="MacKenzie S."/>
            <person name="Amaro C."/>
        </authorList>
    </citation>
    <scope>NUCLEOTIDE SEQUENCE</scope>
</reference>
<accession>A0A0E9PHH5</accession>
<organism evidence="1">
    <name type="scientific">Anguilla anguilla</name>
    <name type="common">European freshwater eel</name>
    <name type="synonym">Muraena anguilla</name>
    <dbReference type="NCBI Taxonomy" id="7936"/>
    <lineage>
        <taxon>Eukaryota</taxon>
        <taxon>Metazoa</taxon>
        <taxon>Chordata</taxon>
        <taxon>Craniata</taxon>
        <taxon>Vertebrata</taxon>
        <taxon>Euteleostomi</taxon>
        <taxon>Actinopterygii</taxon>
        <taxon>Neopterygii</taxon>
        <taxon>Teleostei</taxon>
        <taxon>Anguilliformes</taxon>
        <taxon>Anguillidae</taxon>
        <taxon>Anguilla</taxon>
    </lineage>
</organism>
<protein>
    <submittedName>
        <fullName evidence="1">Uncharacterized protein</fullName>
    </submittedName>
</protein>
<evidence type="ECO:0000313" key="1">
    <source>
        <dbReference type="EMBL" id="JAH04076.1"/>
    </source>
</evidence>